<reference evidence="9" key="1">
    <citation type="submission" date="2020-08" db="EMBL/GenBank/DDBJ databases">
        <title>Hyunsoonleella sp. strain SJ7 genome sequencing and assembly.</title>
        <authorList>
            <person name="Kim I."/>
        </authorList>
    </citation>
    <scope>NUCLEOTIDE SEQUENCE</scope>
    <source>
        <strain evidence="9">SJ7</strain>
    </source>
</reference>
<dbReference type="EMBL" id="JACNMF010000001">
    <property type="protein sequence ID" value="MBC3757410.1"/>
    <property type="molecule type" value="Genomic_DNA"/>
</dbReference>
<evidence type="ECO:0000259" key="7">
    <source>
        <dbReference type="Pfam" id="PF07980"/>
    </source>
</evidence>
<keyword evidence="3 6" id="KW-0732">Signal</keyword>
<evidence type="ECO:0000256" key="4">
    <source>
        <dbReference type="ARBA" id="ARBA00023136"/>
    </source>
</evidence>
<dbReference type="InterPro" id="IPR033985">
    <property type="entry name" value="SusD-like_N"/>
</dbReference>
<feature type="domain" description="SusD-like N-terminal" evidence="8">
    <location>
        <begin position="23"/>
        <end position="230"/>
    </location>
</feature>
<organism evidence="9 10">
    <name type="scientific">Hyunsoonleella aquatilis</name>
    <dbReference type="NCBI Taxonomy" id="2762758"/>
    <lineage>
        <taxon>Bacteria</taxon>
        <taxon>Pseudomonadati</taxon>
        <taxon>Bacteroidota</taxon>
        <taxon>Flavobacteriia</taxon>
        <taxon>Flavobacteriales</taxon>
        <taxon>Flavobacteriaceae</taxon>
    </lineage>
</organism>
<gene>
    <name evidence="9" type="ORF">H7U19_03265</name>
</gene>
<comment type="caution">
    <text evidence="9">The sequence shown here is derived from an EMBL/GenBank/DDBJ whole genome shotgun (WGS) entry which is preliminary data.</text>
</comment>
<feature type="chain" id="PRO_5037687228" evidence="6">
    <location>
        <begin position="23"/>
        <end position="520"/>
    </location>
</feature>
<comment type="similarity">
    <text evidence="2">Belongs to the SusD family.</text>
</comment>
<evidence type="ECO:0000313" key="10">
    <source>
        <dbReference type="Proteomes" id="UP000656244"/>
    </source>
</evidence>
<dbReference type="AlphaFoldDB" id="A0A923HDG3"/>
<keyword evidence="5" id="KW-0998">Cell outer membrane</keyword>
<evidence type="ECO:0000313" key="9">
    <source>
        <dbReference type="EMBL" id="MBC3757410.1"/>
    </source>
</evidence>
<keyword evidence="4" id="KW-0472">Membrane</keyword>
<comment type="subcellular location">
    <subcellularLocation>
        <location evidence="1">Cell outer membrane</location>
    </subcellularLocation>
</comment>
<proteinExistence type="inferred from homology"/>
<dbReference type="GO" id="GO:0009279">
    <property type="term" value="C:cell outer membrane"/>
    <property type="evidence" value="ECO:0007669"/>
    <property type="project" value="UniProtKB-SubCell"/>
</dbReference>
<dbReference type="InterPro" id="IPR012944">
    <property type="entry name" value="SusD_RagB_dom"/>
</dbReference>
<dbReference type="Pfam" id="PF07980">
    <property type="entry name" value="SusD_RagB"/>
    <property type="match status" value="1"/>
</dbReference>
<dbReference type="CDD" id="cd08977">
    <property type="entry name" value="SusD"/>
    <property type="match status" value="1"/>
</dbReference>
<evidence type="ECO:0000256" key="5">
    <source>
        <dbReference type="ARBA" id="ARBA00023237"/>
    </source>
</evidence>
<dbReference type="Proteomes" id="UP000656244">
    <property type="component" value="Unassembled WGS sequence"/>
</dbReference>
<evidence type="ECO:0000256" key="3">
    <source>
        <dbReference type="ARBA" id="ARBA00022729"/>
    </source>
</evidence>
<evidence type="ECO:0000256" key="6">
    <source>
        <dbReference type="SAM" id="SignalP"/>
    </source>
</evidence>
<dbReference type="Gene3D" id="1.25.40.390">
    <property type="match status" value="1"/>
</dbReference>
<dbReference type="SUPFAM" id="SSF48452">
    <property type="entry name" value="TPR-like"/>
    <property type="match status" value="1"/>
</dbReference>
<evidence type="ECO:0000256" key="2">
    <source>
        <dbReference type="ARBA" id="ARBA00006275"/>
    </source>
</evidence>
<dbReference type="Pfam" id="PF14322">
    <property type="entry name" value="SusD-like_3"/>
    <property type="match status" value="1"/>
</dbReference>
<sequence length="520" mass="58261">MKRMKKLKYVLLLLIFAIPSCDDFVEVEPAGDTDESFFSTEQQYEDALVGAYDLLQATFWNVLTGVVASDDFIAGGDSFTIDQPTLQNVNYLTQTPSDNNQLRDIWTLMYAGLNRTNFLLENKDKLDFAGKEEIIAQGYFLRAYYTFELAKFFGNVPMKVEERGGVSRIVDARVVPGDQFAMERTTSVSAIYGLIQEDLKEAIAGLPATQDLPFRATRSAAQALLGKVYLYDGKFTEAATVLNQVISSGQYSLTTGDDFLNMFTTAGENGPESVFEIQYTNVEGAGWDCLACSEGSYFVQFNGPRSPFDDPVYASGWGFNLPTQQLYDLYDANDMRRDITIFDLRELRDSGGNYSAPREDTGFYNHKYMPRKSDKSGNASTAELVHKNNYRAIRYADVLLMAAEAEAQSGGSNAENYLNQVRARAYGNNSMDYTSGEGPLIDAIYEERRKELAGEGHRFFDLVRTGRAKAAFDEYNATKPEGFVEINFETGKHELFPIPLIELELAQAEERWGQNPGYTN</sequence>
<accession>A0A923HDG3</accession>
<protein>
    <submittedName>
        <fullName evidence="9">RagB/SusD family nutrient uptake outer membrane protein</fullName>
    </submittedName>
</protein>
<evidence type="ECO:0000256" key="1">
    <source>
        <dbReference type="ARBA" id="ARBA00004442"/>
    </source>
</evidence>
<evidence type="ECO:0000259" key="8">
    <source>
        <dbReference type="Pfam" id="PF14322"/>
    </source>
</evidence>
<keyword evidence="10" id="KW-1185">Reference proteome</keyword>
<dbReference type="InterPro" id="IPR011990">
    <property type="entry name" value="TPR-like_helical_dom_sf"/>
</dbReference>
<feature type="domain" description="RagB/SusD" evidence="7">
    <location>
        <begin position="310"/>
        <end position="518"/>
    </location>
</feature>
<feature type="signal peptide" evidence="6">
    <location>
        <begin position="1"/>
        <end position="22"/>
    </location>
</feature>
<name>A0A923HDG3_9FLAO</name>